<feature type="compositionally biased region" description="Acidic residues" evidence="1">
    <location>
        <begin position="118"/>
        <end position="131"/>
    </location>
</feature>
<dbReference type="EMBL" id="JBDXSU010000028">
    <property type="protein sequence ID" value="MFB5192774.1"/>
    <property type="molecule type" value="Genomic_DNA"/>
</dbReference>
<comment type="caution">
    <text evidence="2">The sequence shown here is derived from an EMBL/GenBank/DDBJ whole genome shotgun (WGS) entry which is preliminary data.</text>
</comment>
<organism evidence="2 3">
    <name type="scientific">Alicyclobacillus fastidiosus</name>
    <dbReference type="NCBI Taxonomy" id="392011"/>
    <lineage>
        <taxon>Bacteria</taxon>
        <taxon>Bacillati</taxon>
        <taxon>Bacillota</taxon>
        <taxon>Bacilli</taxon>
        <taxon>Bacillales</taxon>
        <taxon>Alicyclobacillaceae</taxon>
        <taxon>Alicyclobacillus</taxon>
    </lineage>
</organism>
<sequence>MTKQNEAISKVRAELTGNNNNSYVQAVGIFLLQRLEEHPEFAENVLAPGKTILKSLDAMRKVAEKKKVGNCAVLTDAEGFAVILDYFKTPESTQKESVPTQAEKTKKQAEAPKPKEPEEPDDEIDFDALLL</sequence>
<gene>
    <name evidence="2" type="ORF">KKP3000_001988</name>
</gene>
<name>A0ABV5AKF3_9BACL</name>
<reference evidence="2 3" key="1">
    <citation type="journal article" date="2024" name="Int. J. Mol. Sci.">
        <title>Exploration of Alicyclobacillus spp. Genome in Search of Antibiotic Resistance.</title>
        <authorList>
            <person name="Bucka-Kolendo J."/>
            <person name="Kiousi D.E."/>
            <person name="Dekowska A."/>
            <person name="Mikolajczuk-Szczyrba A."/>
            <person name="Karadedos D.M."/>
            <person name="Michael P."/>
            <person name="Galanis A."/>
            <person name="Sokolowska B."/>
        </authorList>
    </citation>
    <scope>NUCLEOTIDE SEQUENCE [LARGE SCALE GENOMIC DNA]</scope>
    <source>
        <strain evidence="2 3">KKP 3000</strain>
    </source>
</reference>
<dbReference type="Proteomes" id="UP001579974">
    <property type="component" value="Unassembled WGS sequence"/>
</dbReference>
<evidence type="ECO:0000313" key="2">
    <source>
        <dbReference type="EMBL" id="MFB5192774.1"/>
    </source>
</evidence>
<feature type="compositionally biased region" description="Basic and acidic residues" evidence="1">
    <location>
        <begin position="103"/>
        <end position="117"/>
    </location>
</feature>
<evidence type="ECO:0000256" key="1">
    <source>
        <dbReference type="SAM" id="MobiDB-lite"/>
    </source>
</evidence>
<feature type="region of interest" description="Disordered" evidence="1">
    <location>
        <begin position="91"/>
        <end position="131"/>
    </location>
</feature>
<keyword evidence="3" id="KW-1185">Reference proteome</keyword>
<dbReference type="RefSeq" id="WP_275473192.1">
    <property type="nucleotide sequence ID" value="NZ_CP162940.1"/>
</dbReference>
<accession>A0ABV5AKF3</accession>
<proteinExistence type="predicted"/>
<evidence type="ECO:0000313" key="3">
    <source>
        <dbReference type="Proteomes" id="UP001579974"/>
    </source>
</evidence>
<protein>
    <submittedName>
        <fullName evidence="2">Cas9 inhibitor AcrIIA9 family protein</fullName>
    </submittedName>
</protein>